<keyword evidence="12" id="KW-1185">Reference proteome</keyword>
<dbReference type="Gene3D" id="3.90.79.10">
    <property type="entry name" value="Nucleoside Triphosphate Pyrophosphohydrolase"/>
    <property type="match status" value="1"/>
</dbReference>
<dbReference type="PANTHER" id="PTHR23114:SF17">
    <property type="entry name" value="M7GPPPN-MRNA HYDROLASE"/>
    <property type="match status" value="1"/>
</dbReference>
<evidence type="ECO:0000256" key="8">
    <source>
        <dbReference type="ARBA" id="ARBA00023211"/>
    </source>
</evidence>
<evidence type="ECO:0000256" key="6">
    <source>
        <dbReference type="ARBA" id="ARBA00022801"/>
    </source>
</evidence>
<dbReference type="GO" id="GO:0000290">
    <property type="term" value="P:deadenylation-dependent decapping of nuclear-transcribed mRNA"/>
    <property type="evidence" value="ECO:0007669"/>
    <property type="project" value="InterPro"/>
</dbReference>
<evidence type="ECO:0000256" key="7">
    <source>
        <dbReference type="ARBA" id="ARBA00022884"/>
    </source>
</evidence>
<evidence type="ECO:0000256" key="9">
    <source>
        <dbReference type="SAM" id="MobiDB-lite"/>
    </source>
</evidence>
<feature type="compositionally biased region" description="Low complexity" evidence="9">
    <location>
        <begin position="461"/>
        <end position="474"/>
    </location>
</feature>
<dbReference type="PROSITE" id="PS51462">
    <property type="entry name" value="NUDIX"/>
    <property type="match status" value="1"/>
</dbReference>
<feature type="region of interest" description="Disordered" evidence="9">
    <location>
        <begin position="355"/>
        <end position="404"/>
    </location>
</feature>
<sequence length="502" mass="54367">MSLGDLSFDDVLTELSARFIINVPDEELASVERVCFQVEQAHWFYEDFVREANPRLPSLSLKKFTARMFSHCPLLHQWANQHERAYRDFLEYKFQVPVCGAIILNTTWDRCLLVKGWAARASWGFPRGKINQDEAEVTCAVREVFEETGFDIAPHLNPDHYIECVLARQRVRLYIIPGVPETTVFVPQTRKEISMIEWHDIRDLPTQRPRKPQSSQHHHNSSHQGGGGSPTLSPSETEGEGTNTSNNKRFYMLTPFVTRLRSWIANHGRTPLNRQVQGSSTVGAGHGTPPHGRTHPRDGPVARRGNAVNPARTHPNAAAASRSPPPTAVAADVSLSTEAANLSLRQMLGLAASGDANGAAQVPPVATKKTITTPSASANGTSARSKRRGSQQGPRSERSHRTAAAQDLKSLLGISASATTSAATVPDHTSASHTPHRSAADLLAQLKGSVPSTPPASRGRPSAVGPPALSAAGPSPKPITALLNKLQAQHSLVQRTASELSS</sequence>
<dbReference type="OrthoDB" id="18996at2759"/>
<evidence type="ECO:0000256" key="4">
    <source>
        <dbReference type="ARBA" id="ARBA00022490"/>
    </source>
</evidence>
<feature type="region of interest" description="Disordered" evidence="9">
    <location>
        <begin position="448"/>
        <end position="478"/>
    </location>
</feature>
<dbReference type="InterPro" id="IPR044099">
    <property type="entry name" value="Dcp2_NUDIX"/>
</dbReference>
<evidence type="ECO:0000256" key="3">
    <source>
        <dbReference type="ARBA" id="ARBA00005279"/>
    </source>
</evidence>
<dbReference type="InterPro" id="IPR036189">
    <property type="entry name" value="DCP2_BoxA_sf"/>
</dbReference>
<dbReference type="Pfam" id="PF00293">
    <property type="entry name" value="NUDIX"/>
    <property type="match status" value="1"/>
</dbReference>
<comment type="similarity">
    <text evidence="3">Belongs to the Nudix hydrolase family. DCP2 subfamily.</text>
</comment>
<dbReference type="InterPro" id="IPR000086">
    <property type="entry name" value="NUDIX_hydrolase_dom"/>
</dbReference>
<dbReference type="EC" id="3.6.1.62" evidence="11"/>
<dbReference type="PROSITE" id="PS00893">
    <property type="entry name" value="NUDIX_BOX"/>
    <property type="match status" value="1"/>
</dbReference>
<evidence type="ECO:0000259" key="10">
    <source>
        <dbReference type="PROSITE" id="PS51462"/>
    </source>
</evidence>
<dbReference type="InterPro" id="IPR020084">
    <property type="entry name" value="NUDIX_hydrolase_CS"/>
</dbReference>
<comment type="caution">
    <text evidence="11">The sequence shown here is derived from an EMBL/GenBank/DDBJ whole genome shotgun (WGS) entry which is preliminary data.</text>
</comment>
<evidence type="ECO:0000256" key="1">
    <source>
        <dbReference type="ARBA" id="ARBA00001936"/>
    </source>
</evidence>
<keyword evidence="8" id="KW-0464">Manganese</keyword>
<dbReference type="FunFam" id="3.90.79.10:FF:000003">
    <property type="entry name" value="M7GpppN-mRNA hydrolase isoform 2"/>
    <property type="match status" value="1"/>
</dbReference>
<name>A0A9W8ACX7_9FUNG</name>
<dbReference type="EMBL" id="JANBPT010000086">
    <property type="protein sequence ID" value="KAJ1928143.1"/>
    <property type="molecule type" value="Genomic_DNA"/>
</dbReference>
<keyword evidence="7" id="KW-0694">RNA-binding</keyword>
<reference evidence="11" key="1">
    <citation type="submission" date="2022-07" db="EMBL/GenBank/DDBJ databases">
        <title>Phylogenomic reconstructions and comparative analyses of Kickxellomycotina fungi.</title>
        <authorList>
            <person name="Reynolds N.K."/>
            <person name="Stajich J.E."/>
            <person name="Barry K."/>
            <person name="Grigoriev I.V."/>
            <person name="Crous P."/>
            <person name="Smith M.E."/>
        </authorList>
    </citation>
    <scope>NUCLEOTIDE SEQUENCE</scope>
    <source>
        <strain evidence="11">RSA 861</strain>
    </source>
</reference>
<feature type="compositionally biased region" description="Polar residues" evidence="9">
    <location>
        <begin position="369"/>
        <end position="383"/>
    </location>
</feature>
<dbReference type="Gene3D" id="1.10.10.1050">
    <property type="entry name" value="Dcp2, box A domain"/>
    <property type="match status" value="1"/>
</dbReference>
<evidence type="ECO:0000256" key="5">
    <source>
        <dbReference type="ARBA" id="ARBA00022723"/>
    </source>
</evidence>
<dbReference type="AlphaFoldDB" id="A0A9W8ACX7"/>
<dbReference type="GO" id="GO:0140933">
    <property type="term" value="F:5'-(N(7)-methylguanosine 5'-triphospho)-[mRNA] hydrolase activity"/>
    <property type="evidence" value="ECO:0007669"/>
    <property type="project" value="UniProtKB-EC"/>
</dbReference>
<dbReference type="SMART" id="SM01125">
    <property type="entry name" value="DCP2"/>
    <property type="match status" value="1"/>
</dbReference>
<comment type="cofactor">
    <cofactor evidence="1">
        <name>Mn(2+)</name>
        <dbReference type="ChEBI" id="CHEBI:29035"/>
    </cofactor>
</comment>
<keyword evidence="4" id="KW-0963">Cytoplasm</keyword>
<feature type="domain" description="Nudix hydrolase" evidence="10">
    <location>
        <begin position="94"/>
        <end position="220"/>
    </location>
</feature>
<accession>A0A9W8ACX7</accession>
<proteinExistence type="inferred from homology"/>
<feature type="region of interest" description="Disordered" evidence="9">
    <location>
        <begin position="269"/>
        <end position="330"/>
    </location>
</feature>
<keyword evidence="5" id="KW-0479">Metal-binding</keyword>
<dbReference type="FunFam" id="1.10.10.1050:FF:000003">
    <property type="entry name" value="Decapping enzyme Dcp2, putative"/>
    <property type="match status" value="1"/>
</dbReference>
<feature type="compositionally biased region" description="Polar residues" evidence="9">
    <location>
        <begin position="272"/>
        <end position="282"/>
    </location>
</feature>
<dbReference type="InterPro" id="IPR015797">
    <property type="entry name" value="NUDIX_hydrolase-like_dom_sf"/>
</dbReference>
<dbReference type="CDD" id="cd03672">
    <property type="entry name" value="NUDIX_Dcp2p_Nudt20"/>
    <property type="match status" value="1"/>
</dbReference>
<dbReference type="SUPFAM" id="SSF55811">
    <property type="entry name" value="Nudix"/>
    <property type="match status" value="1"/>
</dbReference>
<feature type="compositionally biased region" description="Basic residues" evidence="9">
    <location>
        <begin position="208"/>
        <end position="221"/>
    </location>
</feature>
<dbReference type="GO" id="GO:0030145">
    <property type="term" value="F:manganese ion binding"/>
    <property type="evidence" value="ECO:0007669"/>
    <property type="project" value="InterPro"/>
</dbReference>
<dbReference type="GO" id="GO:0000184">
    <property type="term" value="P:nuclear-transcribed mRNA catabolic process, nonsense-mediated decay"/>
    <property type="evidence" value="ECO:0007669"/>
    <property type="project" value="InterPro"/>
</dbReference>
<dbReference type="SUPFAM" id="SSF140586">
    <property type="entry name" value="Dcp2 domain-like"/>
    <property type="match status" value="1"/>
</dbReference>
<dbReference type="PANTHER" id="PTHR23114">
    <property type="entry name" value="M7GPPPN-MRNA HYDROLASE"/>
    <property type="match status" value="1"/>
</dbReference>
<feature type="compositionally biased region" description="Polar residues" evidence="9">
    <location>
        <begin position="230"/>
        <end position="247"/>
    </location>
</feature>
<dbReference type="GO" id="GO:0000932">
    <property type="term" value="C:P-body"/>
    <property type="evidence" value="ECO:0007669"/>
    <property type="project" value="TreeGrafter"/>
</dbReference>
<evidence type="ECO:0000256" key="2">
    <source>
        <dbReference type="ARBA" id="ARBA00004496"/>
    </source>
</evidence>
<organism evidence="11 12">
    <name type="scientific">Tieghemiomyces parasiticus</name>
    <dbReference type="NCBI Taxonomy" id="78921"/>
    <lineage>
        <taxon>Eukaryota</taxon>
        <taxon>Fungi</taxon>
        <taxon>Fungi incertae sedis</taxon>
        <taxon>Zoopagomycota</taxon>
        <taxon>Kickxellomycotina</taxon>
        <taxon>Dimargaritomycetes</taxon>
        <taxon>Dimargaritales</taxon>
        <taxon>Dimargaritaceae</taxon>
        <taxon>Tieghemiomyces</taxon>
    </lineage>
</organism>
<dbReference type="GO" id="GO:0003723">
    <property type="term" value="F:RNA binding"/>
    <property type="evidence" value="ECO:0007669"/>
    <property type="project" value="UniProtKB-KW"/>
</dbReference>
<evidence type="ECO:0000313" key="11">
    <source>
        <dbReference type="EMBL" id="KAJ1928143.1"/>
    </source>
</evidence>
<dbReference type="InterPro" id="IPR007722">
    <property type="entry name" value="DCP2_BoxA"/>
</dbReference>
<comment type="subcellular location">
    <subcellularLocation>
        <location evidence="2">Cytoplasm</location>
    </subcellularLocation>
</comment>
<protein>
    <submittedName>
        <fullName evidence="11">mRNA-decapping enzyme subunit 2</fullName>
        <ecNumber evidence="11">3.6.1.62</ecNumber>
    </submittedName>
</protein>
<gene>
    <name evidence="11" type="primary">DCP2_1</name>
    <name evidence="11" type="ORF">IWQ60_002310</name>
</gene>
<keyword evidence="6 11" id="KW-0378">Hydrolase</keyword>
<feature type="region of interest" description="Disordered" evidence="9">
    <location>
        <begin position="197"/>
        <end position="247"/>
    </location>
</feature>
<evidence type="ECO:0000313" key="12">
    <source>
        <dbReference type="Proteomes" id="UP001150569"/>
    </source>
</evidence>
<dbReference type="Pfam" id="PF05026">
    <property type="entry name" value="DCP2"/>
    <property type="match status" value="1"/>
</dbReference>
<dbReference type="Proteomes" id="UP001150569">
    <property type="component" value="Unassembled WGS sequence"/>
</dbReference>